<accession>A0A517N670</accession>
<feature type="region of interest" description="Disordered" evidence="1">
    <location>
        <begin position="1"/>
        <end position="37"/>
    </location>
</feature>
<organism evidence="2 3">
    <name type="scientific">Rubripirellula lacrimiformis</name>
    <dbReference type="NCBI Taxonomy" id="1930273"/>
    <lineage>
        <taxon>Bacteria</taxon>
        <taxon>Pseudomonadati</taxon>
        <taxon>Planctomycetota</taxon>
        <taxon>Planctomycetia</taxon>
        <taxon>Pirellulales</taxon>
        <taxon>Pirellulaceae</taxon>
        <taxon>Rubripirellula</taxon>
    </lineage>
</organism>
<dbReference type="KEGG" id="rlc:K227x_10180"/>
<keyword evidence="3" id="KW-1185">Reference proteome</keyword>
<evidence type="ECO:0000313" key="3">
    <source>
        <dbReference type="Proteomes" id="UP000318538"/>
    </source>
</evidence>
<proteinExistence type="predicted"/>
<dbReference type="EMBL" id="CP036525">
    <property type="protein sequence ID" value="QDT02640.1"/>
    <property type="molecule type" value="Genomic_DNA"/>
</dbReference>
<evidence type="ECO:0000256" key="1">
    <source>
        <dbReference type="SAM" id="MobiDB-lite"/>
    </source>
</evidence>
<dbReference type="Proteomes" id="UP000318538">
    <property type="component" value="Chromosome"/>
</dbReference>
<sequence>MAANSEAAKASGSAAAERKIAGRPERFHGNPASPATSYLMGINGTVNQYLGV</sequence>
<reference evidence="2 3" key="1">
    <citation type="submission" date="2019-02" db="EMBL/GenBank/DDBJ databases">
        <title>Deep-cultivation of Planctomycetes and their phenomic and genomic characterization uncovers novel biology.</title>
        <authorList>
            <person name="Wiegand S."/>
            <person name="Jogler M."/>
            <person name="Boedeker C."/>
            <person name="Pinto D."/>
            <person name="Vollmers J."/>
            <person name="Rivas-Marin E."/>
            <person name="Kohn T."/>
            <person name="Peeters S.H."/>
            <person name="Heuer A."/>
            <person name="Rast P."/>
            <person name="Oberbeckmann S."/>
            <person name="Bunk B."/>
            <person name="Jeske O."/>
            <person name="Meyerdierks A."/>
            <person name="Storesund J.E."/>
            <person name="Kallscheuer N."/>
            <person name="Luecker S."/>
            <person name="Lage O.M."/>
            <person name="Pohl T."/>
            <person name="Merkel B.J."/>
            <person name="Hornburger P."/>
            <person name="Mueller R.-W."/>
            <person name="Bruemmer F."/>
            <person name="Labrenz M."/>
            <person name="Spormann A.M."/>
            <person name="Op den Camp H."/>
            <person name="Overmann J."/>
            <person name="Amann R."/>
            <person name="Jetten M.S.M."/>
            <person name="Mascher T."/>
            <person name="Medema M.H."/>
            <person name="Devos D.P."/>
            <person name="Kaster A.-K."/>
            <person name="Ovreas L."/>
            <person name="Rohde M."/>
            <person name="Galperin M.Y."/>
            <person name="Jogler C."/>
        </authorList>
    </citation>
    <scope>NUCLEOTIDE SEQUENCE [LARGE SCALE GENOMIC DNA]</scope>
    <source>
        <strain evidence="2 3">K22_7</strain>
    </source>
</reference>
<dbReference type="AlphaFoldDB" id="A0A517N670"/>
<name>A0A517N670_9BACT</name>
<protein>
    <submittedName>
        <fullName evidence="2">Uncharacterized protein</fullName>
    </submittedName>
</protein>
<feature type="compositionally biased region" description="Low complexity" evidence="1">
    <location>
        <begin position="1"/>
        <end position="15"/>
    </location>
</feature>
<feature type="compositionally biased region" description="Basic and acidic residues" evidence="1">
    <location>
        <begin position="16"/>
        <end position="28"/>
    </location>
</feature>
<evidence type="ECO:0000313" key="2">
    <source>
        <dbReference type="EMBL" id="QDT02640.1"/>
    </source>
</evidence>
<gene>
    <name evidence="2" type="ORF">K227x_10180</name>
</gene>